<keyword evidence="1" id="KW-0489">Methyltransferase</keyword>
<feature type="non-terminal residue" evidence="4">
    <location>
        <position position="1"/>
    </location>
</feature>
<sequence length="360" mass="39674">VMATGDLVHALNSAIDREFAEPRRIKVSHVFSAESDPAKRAFIKKMFPRCNYVFGDMTKLGPMGALVTNYVHDGEDAVPRNVDILIVGFPCDDVSLKSHAARSGANDSVVDDASARTGSCFEGIIEYVLNSGCKLVVLENAWGLYATGNLAQCQRKLHAAGFFARVYLLNPSKHFGWPQHRPRFWFVCIKRTAAPIGIPDSAVFAKVDELMARFAKDHARVELSNVIFPDSNRKVRTYLETGPTTPPDRRPIVRTPRRPVKKARGGDPLAGAAVLPRWVDDHISRCANAGTDDWWKPSMPDRETLGMLPGLQRLSARQFDVLQQHGVEVPWAGGDAKLIDLSQCTQFCEAPGARVGAREG</sequence>
<evidence type="ECO:0000313" key="5">
    <source>
        <dbReference type="Proteomes" id="UP001189429"/>
    </source>
</evidence>
<gene>
    <name evidence="4" type="ORF">PCOR1329_LOCUS42189</name>
</gene>
<evidence type="ECO:0000256" key="1">
    <source>
        <dbReference type="ARBA" id="ARBA00022603"/>
    </source>
</evidence>
<protein>
    <recommendedName>
        <fullName evidence="6">DNA (cytosine-5-)-methyltransferase</fullName>
    </recommendedName>
</protein>
<keyword evidence="5" id="KW-1185">Reference proteome</keyword>
<dbReference type="Proteomes" id="UP001189429">
    <property type="component" value="Unassembled WGS sequence"/>
</dbReference>
<accession>A0ABN9TTG8</accession>
<keyword evidence="2" id="KW-0808">Transferase</keyword>
<reference evidence="4" key="1">
    <citation type="submission" date="2023-10" db="EMBL/GenBank/DDBJ databases">
        <authorList>
            <person name="Chen Y."/>
            <person name="Shah S."/>
            <person name="Dougan E. K."/>
            <person name="Thang M."/>
            <person name="Chan C."/>
        </authorList>
    </citation>
    <scope>NUCLEOTIDE SEQUENCE [LARGE SCALE GENOMIC DNA]</scope>
</reference>
<evidence type="ECO:0008006" key="6">
    <source>
        <dbReference type="Google" id="ProtNLM"/>
    </source>
</evidence>
<dbReference type="InterPro" id="IPR001525">
    <property type="entry name" value="C5_MeTfrase"/>
</dbReference>
<dbReference type="Pfam" id="PF00145">
    <property type="entry name" value="DNA_methylase"/>
    <property type="match status" value="1"/>
</dbReference>
<evidence type="ECO:0000256" key="2">
    <source>
        <dbReference type="ARBA" id="ARBA00022679"/>
    </source>
</evidence>
<evidence type="ECO:0000256" key="3">
    <source>
        <dbReference type="SAM" id="MobiDB-lite"/>
    </source>
</evidence>
<comment type="caution">
    <text evidence="4">The sequence shown here is derived from an EMBL/GenBank/DDBJ whole genome shotgun (WGS) entry which is preliminary data.</text>
</comment>
<dbReference type="EMBL" id="CAUYUJ010015067">
    <property type="protein sequence ID" value="CAK0849512.1"/>
    <property type="molecule type" value="Genomic_DNA"/>
</dbReference>
<name>A0ABN9TTG8_9DINO</name>
<evidence type="ECO:0000313" key="4">
    <source>
        <dbReference type="EMBL" id="CAK0849512.1"/>
    </source>
</evidence>
<dbReference type="SUPFAM" id="SSF53335">
    <property type="entry name" value="S-adenosyl-L-methionine-dependent methyltransferases"/>
    <property type="match status" value="1"/>
</dbReference>
<dbReference type="Gene3D" id="3.40.50.150">
    <property type="entry name" value="Vaccinia Virus protein VP39"/>
    <property type="match status" value="1"/>
</dbReference>
<proteinExistence type="predicted"/>
<feature type="region of interest" description="Disordered" evidence="3">
    <location>
        <begin position="237"/>
        <end position="266"/>
    </location>
</feature>
<organism evidence="4 5">
    <name type="scientific">Prorocentrum cordatum</name>
    <dbReference type="NCBI Taxonomy" id="2364126"/>
    <lineage>
        <taxon>Eukaryota</taxon>
        <taxon>Sar</taxon>
        <taxon>Alveolata</taxon>
        <taxon>Dinophyceae</taxon>
        <taxon>Prorocentrales</taxon>
        <taxon>Prorocentraceae</taxon>
        <taxon>Prorocentrum</taxon>
    </lineage>
</organism>
<dbReference type="InterPro" id="IPR029063">
    <property type="entry name" value="SAM-dependent_MTases_sf"/>
</dbReference>